<evidence type="ECO:0000313" key="5">
    <source>
        <dbReference type="Proteomes" id="UP000825051"/>
    </source>
</evidence>
<feature type="compositionally biased region" description="Polar residues" evidence="1">
    <location>
        <begin position="325"/>
        <end position="334"/>
    </location>
</feature>
<dbReference type="EMBL" id="CP080507">
    <property type="protein sequence ID" value="QYM80303.1"/>
    <property type="molecule type" value="Genomic_DNA"/>
</dbReference>
<feature type="region of interest" description="Disordered" evidence="1">
    <location>
        <begin position="288"/>
        <end position="334"/>
    </location>
</feature>
<dbReference type="AlphaFoldDB" id="A0A8F9XL36"/>
<sequence>MRYLKQLLSFVVVSFVASSLATAAAPEAKVVKVSGDARVQLPGQSSPVQVTEGMLLPQGSTITTANGEVWLSGFPGATAAVHPNSSVNLSELGTNNDGKRKALLELTRGKITSTLDPSKSGVTNYSVRTPKGVAAARGTAFEVIFAQSATTGEGEMTTVTLSGTVTVTMHMADDKVVTLSLPVGNAVTSGGGSADLNGTSVTIAEALSNGTISAEDLKQAVLAVVGAVTGGGNGYSDATGQALIKAAVGASVAAVGANSADANAIIEAAQKAVGSNSALSGAVDAGATAGGQNSNSGDTTNSDQKSGQITPSTGSQEQGKDIDQTKSIVTSPSH</sequence>
<dbReference type="Proteomes" id="UP000825051">
    <property type="component" value="Chromosome"/>
</dbReference>
<evidence type="ECO:0000256" key="2">
    <source>
        <dbReference type="SAM" id="SignalP"/>
    </source>
</evidence>
<feature type="chain" id="PRO_5034532678" evidence="2">
    <location>
        <begin position="24"/>
        <end position="334"/>
    </location>
</feature>
<protein>
    <submittedName>
        <fullName evidence="4">FecR domain-containing protein</fullName>
    </submittedName>
</protein>
<evidence type="ECO:0000256" key="1">
    <source>
        <dbReference type="SAM" id="MobiDB-lite"/>
    </source>
</evidence>
<keyword evidence="2" id="KW-0732">Signal</keyword>
<feature type="signal peptide" evidence="2">
    <location>
        <begin position="1"/>
        <end position="23"/>
    </location>
</feature>
<proteinExistence type="predicted"/>
<dbReference type="KEGG" id="ole:K0B96_06725"/>
<keyword evidence="5" id="KW-1185">Reference proteome</keyword>
<feature type="domain" description="FecR protein" evidence="3">
    <location>
        <begin position="67"/>
        <end position="165"/>
    </location>
</feature>
<reference evidence="4" key="1">
    <citation type="submission" date="2021-08" db="EMBL/GenBank/DDBJ databases">
        <title>Genome of a novel bacterium of the phylum Verrucomicrobia, Oleiharenicola sp. KSB-15.</title>
        <authorList>
            <person name="Chung J.-H."/>
            <person name="Ahn J.-H."/>
            <person name="Yoon Y."/>
            <person name="Kim D.-Y."/>
            <person name="An S.-H."/>
            <person name="Park I."/>
            <person name="Yeon J."/>
        </authorList>
    </citation>
    <scope>NUCLEOTIDE SEQUENCE</scope>
    <source>
        <strain evidence="4">KSB-15</strain>
    </source>
</reference>
<dbReference type="PANTHER" id="PTHR38731:SF3">
    <property type="entry name" value="BLL6125 PROTEIN"/>
    <property type="match status" value="1"/>
</dbReference>
<dbReference type="Gene3D" id="2.60.120.1440">
    <property type="match status" value="1"/>
</dbReference>
<organism evidence="4 5">
    <name type="scientific">Horticoccus luteus</name>
    <dbReference type="NCBI Taxonomy" id="2862869"/>
    <lineage>
        <taxon>Bacteria</taxon>
        <taxon>Pseudomonadati</taxon>
        <taxon>Verrucomicrobiota</taxon>
        <taxon>Opitutia</taxon>
        <taxon>Opitutales</taxon>
        <taxon>Opitutaceae</taxon>
        <taxon>Horticoccus</taxon>
    </lineage>
</organism>
<name>A0A8F9XL36_9BACT</name>
<dbReference type="InterPro" id="IPR006860">
    <property type="entry name" value="FecR"/>
</dbReference>
<gene>
    <name evidence="4" type="ORF">K0B96_06725</name>
</gene>
<dbReference type="PANTHER" id="PTHR38731">
    <property type="entry name" value="LIPL45-RELATED LIPOPROTEIN-RELATED"/>
    <property type="match status" value="1"/>
</dbReference>
<evidence type="ECO:0000313" key="4">
    <source>
        <dbReference type="EMBL" id="QYM80303.1"/>
    </source>
</evidence>
<evidence type="ECO:0000259" key="3">
    <source>
        <dbReference type="Pfam" id="PF04773"/>
    </source>
</evidence>
<dbReference type="RefSeq" id="WP_220165290.1">
    <property type="nucleotide sequence ID" value="NZ_CP080507.1"/>
</dbReference>
<feature type="compositionally biased region" description="Polar residues" evidence="1">
    <location>
        <begin position="290"/>
        <end position="317"/>
    </location>
</feature>
<accession>A0A8F9XL36</accession>
<dbReference type="Pfam" id="PF04773">
    <property type="entry name" value="FecR"/>
    <property type="match status" value="1"/>
</dbReference>